<protein>
    <submittedName>
        <fullName evidence="1">Uncharacterized protein</fullName>
    </submittedName>
</protein>
<reference evidence="2" key="1">
    <citation type="journal article" date="2022" name="Mol. Ecol. Resour.">
        <title>The genomes of chicory, endive, great burdock and yacon provide insights into Asteraceae palaeo-polyploidization history and plant inulin production.</title>
        <authorList>
            <person name="Fan W."/>
            <person name="Wang S."/>
            <person name="Wang H."/>
            <person name="Wang A."/>
            <person name="Jiang F."/>
            <person name="Liu H."/>
            <person name="Zhao H."/>
            <person name="Xu D."/>
            <person name="Zhang Y."/>
        </authorList>
    </citation>
    <scope>NUCLEOTIDE SEQUENCE [LARGE SCALE GENOMIC DNA]</scope>
    <source>
        <strain evidence="2">cv. Yunnan</strain>
    </source>
</reference>
<name>A0ACB8ZDR1_9ASTR</name>
<accession>A0ACB8ZDR1</accession>
<organism evidence="1 2">
    <name type="scientific">Smallanthus sonchifolius</name>
    <dbReference type="NCBI Taxonomy" id="185202"/>
    <lineage>
        <taxon>Eukaryota</taxon>
        <taxon>Viridiplantae</taxon>
        <taxon>Streptophyta</taxon>
        <taxon>Embryophyta</taxon>
        <taxon>Tracheophyta</taxon>
        <taxon>Spermatophyta</taxon>
        <taxon>Magnoliopsida</taxon>
        <taxon>eudicotyledons</taxon>
        <taxon>Gunneridae</taxon>
        <taxon>Pentapetalae</taxon>
        <taxon>asterids</taxon>
        <taxon>campanulids</taxon>
        <taxon>Asterales</taxon>
        <taxon>Asteraceae</taxon>
        <taxon>Asteroideae</taxon>
        <taxon>Heliantheae alliance</taxon>
        <taxon>Millerieae</taxon>
        <taxon>Smallanthus</taxon>
    </lineage>
</organism>
<proteinExistence type="predicted"/>
<evidence type="ECO:0000313" key="2">
    <source>
        <dbReference type="Proteomes" id="UP001056120"/>
    </source>
</evidence>
<dbReference type="EMBL" id="CM042043">
    <property type="protein sequence ID" value="KAI3696142.1"/>
    <property type="molecule type" value="Genomic_DNA"/>
</dbReference>
<comment type="caution">
    <text evidence="1">The sequence shown here is derived from an EMBL/GenBank/DDBJ whole genome shotgun (WGS) entry which is preliminary data.</text>
</comment>
<dbReference type="Proteomes" id="UP001056120">
    <property type="component" value="Linkage Group LG26"/>
</dbReference>
<keyword evidence="2" id="KW-1185">Reference proteome</keyword>
<reference evidence="1 2" key="2">
    <citation type="journal article" date="2022" name="Mol. Ecol. Resour.">
        <title>The genomes of chicory, endive, great burdock and yacon provide insights into Asteraceae paleo-polyploidization history and plant inulin production.</title>
        <authorList>
            <person name="Fan W."/>
            <person name="Wang S."/>
            <person name="Wang H."/>
            <person name="Wang A."/>
            <person name="Jiang F."/>
            <person name="Liu H."/>
            <person name="Zhao H."/>
            <person name="Xu D."/>
            <person name="Zhang Y."/>
        </authorList>
    </citation>
    <scope>NUCLEOTIDE SEQUENCE [LARGE SCALE GENOMIC DNA]</scope>
    <source>
        <strain evidence="2">cv. Yunnan</strain>
        <tissue evidence="1">Leaves</tissue>
    </source>
</reference>
<evidence type="ECO:0000313" key="1">
    <source>
        <dbReference type="EMBL" id="KAI3696142.1"/>
    </source>
</evidence>
<sequence>MTEVGEAVTIITRVMMMRRMRDGNFVDMVAIERCAFGGEAHLGGNWKVRVRVPGRNWIRGIPIRFWTVGKKNLIEERTMADALGRRVKQLIKHYRSWEMEPRKQNLLTTKSLNDLMNHLTNMMVGYENKEVLALLQQMECLVGSKTWNYGCYEYSDIIPDIDKMTDICEQLTNIRNSVDEEESLRKASNHTISNHLRDMMVGYENEEVLDLLEEMGRVIDIGGYVYSIVRLDIDKLVAICQQLCNIRYSSHVEEEDVVGFDNEVEILLDQLTGTSTKQLQIISITGMAGLGKTTLATTLYNHELIKYMFDFRAWTCVSQIYLKKNLLISILSSFIDNLKDHLYEMSEEQLGEKLYRKLKGRKYLVVFDDIWDYRVWNELNMYFPDDKTGSRVLFTSRDIDLSLHVQSARHAYVLRLRTEIESWDIFEKKLFRMGICPSGLEESGRVISRKCEGLPLAIVIAAGLLKNNLSVTWYGVLSSVFCFPLELGKSLQEGGSIHINTYEFLSVLDLESILISLFPSDAVQMVNLRYMAIQAHDGSPHESISNLFNLQMLIISSRKNVVVPKTIWNIVNLRHLYIKSGENVIEEPVFLQVTGKDGCQSPSSLASFQTLSQVSPRSCHSIFSWTPNLRKLGFCGPLISTQGDLEFPNLGSVLHLQKLKLLNTFPHPEATRLCNPILFPENLKQLTLSNTGMDWEEMWSFSLLPNLEILKLKFQSCIGEIWETGDAEFWQLKVLKLHDLDIMQWVCLRDNFPRLQCVVVKRCLKLNSIPAALGKIFTLEVIEVNGCSLSTYTSAVEIQKEQESEGNSFLKVSECKPPNLVVEHSTLKVGDFLSLLFQAAYGRCSRELVHDNDHRRLPASLTCVLVRSFFYCDDQVPIIIIIRDPDIRREPWLMLLVFT</sequence>
<gene>
    <name evidence="1" type="ORF">L1987_79151</name>
</gene>